<dbReference type="Proteomes" id="UP001328107">
    <property type="component" value="Unassembled WGS sequence"/>
</dbReference>
<dbReference type="InterPro" id="IPR039373">
    <property type="entry name" value="Peptidase_M28B"/>
</dbReference>
<proteinExistence type="predicted"/>
<evidence type="ECO:0000313" key="2">
    <source>
        <dbReference type="EMBL" id="GMR57407.1"/>
    </source>
</evidence>
<accession>A0AAN5D7C7</accession>
<name>A0AAN5D7C7_9BILA</name>
<dbReference type="PANTHER" id="PTHR10404">
    <property type="entry name" value="N-ACETYLATED-ALPHA-LINKED ACIDIC DIPEPTIDASE"/>
    <property type="match status" value="1"/>
</dbReference>
<reference evidence="3" key="1">
    <citation type="submission" date="2022-10" db="EMBL/GenBank/DDBJ databases">
        <title>Genome assembly of Pristionchus species.</title>
        <authorList>
            <person name="Yoshida K."/>
            <person name="Sommer R.J."/>
        </authorList>
    </citation>
    <scope>NUCLEOTIDE SEQUENCE [LARGE SCALE GENOMIC DNA]</scope>
    <source>
        <strain evidence="3">RS5460</strain>
    </source>
</reference>
<dbReference type="PANTHER" id="PTHR10404:SF77">
    <property type="entry name" value="GLUTAMATE CARBOXYPEPTIDASE 2 HOMOLOG"/>
    <property type="match status" value="1"/>
</dbReference>
<keyword evidence="3" id="KW-1185">Reference proteome</keyword>
<gene>
    <name evidence="2" type="ORF">PMAYCL1PPCAC_27602</name>
</gene>
<dbReference type="InterPro" id="IPR036757">
    <property type="entry name" value="TFR-like_dimer_dom_sf"/>
</dbReference>
<dbReference type="Gene3D" id="1.20.930.40">
    <property type="entry name" value="Transferrin receptor-like, dimerisation domain"/>
    <property type="match status" value="1"/>
</dbReference>
<dbReference type="InterPro" id="IPR007365">
    <property type="entry name" value="TFR-like_dimer_dom"/>
</dbReference>
<dbReference type="Pfam" id="PF04253">
    <property type="entry name" value="TFR_dimer"/>
    <property type="match status" value="1"/>
</dbReference>
<sequence length="289" mass="32635">DVTTIPSLRDLAVDVAKRIPNHVEEEVEAGRKALYDTWAHTSPGKDDQPDMKIPSGNSDQAGFLTFAGVPVIDFKMMNATRNLYPLYHSLFETPFVNEHLYDKPDFAMHSNIGRYWAELARTLADSPVLPLNVTRMASEIAGYAIDLKKALDEIPENPNLIEAKQQTVLLGKAADKFLNHSQRFAQHAHHVEKAKHQKKLRGVNERIMMTERCFVNPRGAPDSPANRHVLYAVSDKNKYAGRTMPTVYDAIDEYNETADKKKAGRKVAEQISIIYHSVHCAINTLKHFF</sequence>
<comment type="caution">
    <text evidence="2">The sequence shown here is derived from an EMBL/GenBank/DDBJ whole genome shotgun (WGS) entry which is preliminary data.</text>
</comment>
<dbReference type="AlphaFoldDB" id="A0AAN5D7C7"/>
<dbReference type="SUPFAM" id="SSF47672">
    <property type="entry name" value="Transferrin receptor-like dimerisation domain"/>
    <property type="match status" value="1"/>
</dbReference>
<protein>
    <recommendedName>
        <fullName evidence="1">Transferrin receptor-like dimerisation domain-containing protein</fullName>
    </recommendedName>
</protein>
<dbReference type="SUPFAM" id="SSF53187">
    <property type="entry name" value="Zn-dependent exopeptidases"/>
    <property type="match status" value="1"/>
</dbReference>
<dbReference type="GO" id="GO:0004180">
    <property type="term" value="F:carboxypeptidase activity"/>
    <property type="evidence" value="ECO:0007669"/>
    <property type="project" value="TreeGrafter"/>
</dbReference>
<evidence type="ECO:0000313" key="3">
    <source>
        <dbReference type="Proteomes" id="UP001328107"/>
    </source>
</evidence>
<feature type="non-terminal residue" evidence="2">
    <location>
        <position position="1"/>
    </location>
</feature>
<organism evidence="2 3">
    <name type="scientific">Pristionchus mayeri</name>
    <dbReference type="NCBI Taxonomy" id="1317129"/>
    <lineage>
        <taxon>Eukaryota</taxon>
        <taxon>Metazoa</taxon>
        <taxon>Ecdysozoa</taxon>
        <taxon>Nematoda</taxon>
        <taxon>Chromadorea</taxon>
        <taxon>Rhabditida</taxon>
        <taxon>Rhabditina</taxon>
        <taxon>Diplogasteromorpha</taxon>
        <taxon>Diplogasteroidea</taxon>
        <taxon>Neodiplogasteridae</taxon>
        <taxon>Pristionchus</taxon>
    </lineage>
</organism>
<evidence type="ECO:0000259" key="1">
    <source>
        <dbReference type="Pfam" id="PF04253"/>
    </source>
</evidence>
<feature type="domain" description="Transferrin receptor-like dimerisation" evidence="1">
    <location>
        <begin position="170"/>
        <end position="286"/>
    </location>
</feature>
<dbReference type="Gene3D" id="3.40.630.10">
    <property type="entry name" value="Zn peptidases"/>
    <property type="match status" value="1"/>
</dbReference>
<dbReference type="EMBL" id="BTRK01000006">
    <property type="protein sequence ID" value="GMR57407.1"/>
    <property type="molecule type" value="Genomic_DNA"/>
</dbReference>